<organism evidence="7 8">
    <name type="scientific">Anaeromyxobacter oryzae</name>
    <dbReference type="NCBI Taxonomy" id="2918170"/>
    <lineage>
        <taxon>Bacteria</taxon>
        <taxon>Pseudomonadati</taxon>
        <taxon>Myxococcota</taxon>
        <taxon>Myxococcia</taxon>
        <taxon>Myxococcales</taxon>
        <taxon>Cystobacterineae</taxon>
        <taxon>Anaeromyxobacteraceae</taxon>
        <taxon>Anaeromyxobacter</taxon>
    </lineage>
</organism>
<dbReference type="PRINTS" id="PR00344">
    <property type="entry name" value="BCTRLSENSOR"/>
</dbReference>
<dbReference type="SUPFAM" id="SSF55874">
    <property type="entry name" value="ATPase domain of HSP90 chaperone/DNA topoisomerase II/histidine kinase"/>
    <property type="match status" value="1"/>
</dbReference>
<dbReference type="InterPro" id="IPR001638">
    <property type="entry name" value="Solute-binding_3/MltF_N"/>
</dbReference>
<keyword evidence="5" id="KW-0732">Signal</keyword>
<evidence type="ECO:0000256" key="2">
    <source>
        <dbReference type="ARBA" id="ARBA00012438"/>
    </source>
</evidence>
<dbReference type="Pfam" id="PF00497">
    <property type="entry name" value="SBP_bac_3"/>
    <property type="match status" value="1"/>
</dbReference>
<dbReference type="SMART" id="SM00388">
    <property type="entry name" value="HisKA"/>
    <property type="match status" value="1"/>
</dbReference>
<dbReference type="Gene3D" id="3.40.190.10">
    <property type="entry name" value="Periplasmic binding protein-like II"/>
    <property type="match status" value="2"/>
</dbReference>
<dbReference type="GO" id="GO:0016301">
    <property type="term" value="F:kinase activity"/>
    <property type="evidence" value="ECO:0007669"/>
    <property type="project" value="UniProtKB-KW"/>
</dbReference>
<evidence type="ECO:0000256" key="5">
    <source>
        <dbReference type="SAM" id="SignalP"/>
    </source>
</evidence>
<dbReference type="InterPro" id="IPR003594">
    <property type="entry name" value="HATPase_dom"/>
</dbReference>
<dbReference type="SMART" id="SM00387">
    <property type="entry name" value="HATPase_c"/>
    <property type="match status" value="1"/>
</dbReference>
<feature type="coiled-coil region" evidence="4">
    <location>
        <begin position="304"/>
        <end position="331"/>
    </location>
</feature>
<dbReference type="PROSITE" id="PS50109">
    <property type="entry name" value="HIS_KIN"/>
    <property type="match status" value="1"/>
</dbReference>
<dbReference type="Pfam" id="PF02518">
    <property type="entry name" value="HATPase_c"/>
    <property type="match status" value="1"/>
</dbReference>
<dbReference type="Gene3D" id="1.10.287.130">
    <property type="match status" value="1"/>
</dbReference>
<name>A0ABM7WNS7_9BACT</name>
<dbReference type="InterPro" id="IPR005467">
    <property type="entry name" value="His_kinase_dom"/>
</dbReference>
<dbReference type="CDD" id="cd13704">
    <property type="entry name" value="PBP2_HisK"/>
    <property type="match status" value="1"/>
</dbReference>
<dbReference type="InterPro" id="IPR004358">
    <property type="entry name" value="Sig_transdc_His_kin-like_C"/>
</dbReference>
<reference evidence="8" key="1">
    <citation type="journal article" date="2022" name="Int. J. Syst. Evol. Microbiol.">
        <title>Anaeromyxobacter oryzae sp. nov., Anaeromyxobacter diazotrophicus sp. nov. and Anaeromyxobacter paludicola sp. nov., isolated from paddy soils.</title>
        <authorList>
            <person name="Itoh H."/>
            <person name="Xu Z."/>
            <person name="Mise K."/>
            <person name="Masuda Y."/>
            <person name="Ushijima N."/>
            <person name="Hayakawa C."/>
            <person name="Shiratori Y."/>
            <person name="Senoo K."/>
        </authorList>
    </citation>
    <scope>NUCLEOTIDE SEQUENCE [LARGE SCALE GENOMIC DNA]</scope>
    <source>
        <strain evidence="8">Red232</strain>
    </source>
</reference>
<dbReference type="CDD" id="cd00082">
    <property type="entry name" value="HisKA"/>
    <property type="match status" value="1"/>
</dbReference>
<proteinExistence type="predicted"/>
<dbReference type="RefSeq" id="WP_248357507.1">
    <property type="nucleotide sequence ID" value="NZ_AP025591.1"/>
</dbReference>
<keyword evidence="4" id="KW-0175">Coiled coil</keyword>
<feature type="domain" description="Histidine kinase" evidence="6">
    <location>
        <begin position="340"/>
        <end position="577"/>
    </location>
</feature>
<dbReference type="PANTHER" id="PTHR43065">
    <property type="entry name" value="SENSOR HISTIDINE KINASE"/>
    <property type="match status" value="1"/>
</dbReference>
<dbReference type="EC" id="2.7.13.3" evidence="2"/>
<dbReference type="SMART" id="SM00062">
    <property type="entry name" value="PBPb"/>
    <property type="match status" value="1"/>
</dbReference>
<keyword evidence="7" id="KW-0418">Kinase</keyword>
<evidence type="ECO:0000256" key="4">
    <source>
        <dbReference type="SAM" id="Coils"/>
    </source>
</evidence>
<keyword evidence="7" id="KW-0808">Transferase</keyword>
<sequence>MRRRSLAPLAAALLALAGPAARGQDLAGAAVGGGTRRTIVVGADRDYPPYEFLDRDGKPAGYNVELTRAIAEVMGLEVEFRFGDWSEIRAGLDAGQIDVLEGISFSDERARTLDFSPPHAIVHHAIFARRGTPPVASLEELRGKEVIVFGGGIMDETLTQRGLGATLVRTGTPADALRLLASGEHDYVVVALLPGIWITRELQLTNVVPVARSIAAERYGFAVRKGNGELLARLDEGLAILKKTGRYEELHQRWLGVLEPQGLSLGTVARWATLVLVPLLAILAGTVLWSRSLQRQVAVRTASLAREVAERRRAVEELRQHQRQLVQADKLAALGVLVSGVAHEINNPVGLVLLNMPLLKETFGDLLSELDARGGNEGLTIAGLPYARLREELPGLLDEMHAGGRRIKRIVDDLKDFARREDDPALEPVDLNDVARAAARLVGNAIRNATDRFELALGDGLPRVRVNSQRIEQVVVNLLLNACEALPDASHGIRLSTRHDAERGEVLLEVRDQGVGIPPEHLARIEEPFFTTKRTAGGTGLGLSVSAGIVKDHGGTLRFTSEVGAGTVATIALPALAPADAEERRSAG</sequence>
<evidence type="ECO:0000313" key="7">
    <source>
        <dbReference type="EMBL" id="BDG01119.1"/>
    </source>
</evidence>
<dbReference type="Proteomes" id="UP001162891">
    <property type="component" value="Chromosome"/>
</dbReference>
<comment type="catalytic activity">
    <reaction evidence="1">
        <text>ATP + protein L-histidine = ADP + protein N-phospho-L-histidine.</text>
        <dbReference type="EC" id="2.7.13.3"/>
    </reaction>
</comment>
<dbReference type="SUPFAM" id="SSF53850">
    <property type="entry name" value="Periplasmic binding protein-like II"/>
    <property type="match status" value="1"/>
</dbReference>
<dbReference type="InterPro" id="IPR036097">
    <property type="entry name" value="HisK_dim/P_sf"/>
</dbReference>
<evidence type="ECO:0000259" key="6">
    <source>
        <dbReference type="PROSITE" id="PS50109"/>
    </source>
</evidence>
<dbReference type="InterPro" id="IPR003661">
    <property type="entry name" value="HisK_dim/P_dom"/>
</dbReference>
<feature type="signal peptide" evidence="5">
    <location>
        <begin position="1"/>
        <end position="23"/>
    </location>
</feature>
<dbReference type="PANTHER" id="PTHR43065:SF42">
    <property type="entry name" value="TWO-COMPONENT SENSOR PPRA"/>
    <property type="match status" value="1"/>
</dbReference>
<gene>
    <name evidence="7" type="ORF">AMOR_01150</name>
</gene>
<keyword evidence="8" id="KW-1185">Reference proteome</keyword>
<evidence type="ECO:0000256" key="1">
    <source>
        <dbReference type="ARBA" id="ARBA00000085"/>
    </source>
</evidence>
<feature type="chain" id="PRO_5047198887" description="histidine kinase" evidence="5">
    <location>
        <begin position="24"/>
        <end position="588"/>
    </location>
</feature>
<accession>A0ABM7WNS7</accession>
<keyword evidence="3" id="KW-0597">Phosphoprotein</keyword>
<protein>
    <recommendedName>
        <fullName evidence="2">histidine kinase</fullName>
        <ecNumber evidence="2">2.7.13.3</ecNumber>
    </recommendedName>
</protein>
<dbReference type="Gene3D" id="3.30.565.10">
    <property type="entry name" value="Histidine kinase-like ATPase, C-terminal domain"/>
    <property type="match status" value="1"/>
</dbReference>
<dbReference type="InterPro" id="IPR036890">
    <property type="entry name" value="HATPase_C_sf"/>
</dbReference>
<evidence type="ECO:0000313" key="8">
    <source>
        <dbReference type="Proteomes" id="UP001162891"/>
    </source>
</evidence>
<evidence type="ECO:0000256" key="3">
    <source>
        <dbReference type="ARBA" id="ARBA00022553"/>
    </source>
</evidence>
<dbReference type="EMBL" id="AP025591">
    <property type="protein sequence ID" value="BDG01119.1"/>
    <property type="molecule type" value="Genomic_DNA"/>
</dbReference>
<dbReference type="Pfam" id="PF00512">
    <property type="entry name" value="HisKA"/>
    <property type="match status" value="1"/>
</dbReference>
<dbReference type="SUPFAM" id="SSF47384">
    <property type="entry name" value="Homodimeric domain of signal transducing histidine kinase"/>
    <property type="match status" value="1"/>
</dbReference>